<dbReference type="eggNOG" id="ENOG5031ZFT">
    <property type="taxonomic scope" value="Bacteria"/>
</dbReference>
<organism evidence="1 2">
    <name type="scientific">Pontibacillus marinus BH030004 = DSM 16465</name>
    <dbReference type="NCBI Taxonomy" id="1385511"/>
    <lineage>
        <taxon>Bacteria</taxon>
        <taxon>Bacillati</taxon>
        <taxon>Bacillota</taxon>
        <taxon>Bacilli</taxon>
        <taxon>Bacillales</taxon>
        <taxon>Bacillaceae</taxon>
        <taxon>Pontibacillus</taxon>
    </lineage>
</organism>
<comment type="caution">
    <text evidence="1">The sequence shown here is derived from an EMBL/GenBank/DDBJ whole genome shotgun (WGS) entry which is preliminary data.</text>
</comment>
<dbReference type="EMBL" id="AVPF01000014">
    <property type="protein sequence ID" value="KGX89586.1"/>
    <property type="molecule type" value="Genomic_DNA"/>
</dbReference>
<dbReference type="RefSeq" id="WP_027445568.1">
    <property type="nucleotide sequence ID" value="NZ_AULJ01000012.1"/>
</dbReference>
<reference evidence="1 2" key="1">
    <citation type="submission" date="2013-08" db="EMBL/GenBank/DDBJ databases">
        <authorList>
            <person name="Huang J."/>
            <person name="Wang G."/>
        </authorList>
    </citation>
    <scope>NUCLEOTIDE SEQUENCE [LARGE SCALE GENOMIC DNA]</scope>
    <source>
        <strain evidence="1 2">BH030004</strain>
    </source>
</reference>
<protein>
    <submittedName>
        <fullName evidence="1">Uncharacterized protein</fullName>
    </submittedName>
</protein>
<dbReference type="AlphaFoldDB" id="A0A0A5G8W7"/>
<sequence length="67" mass="7729">MDRETLHERIYALKYVMESGQVDLGSRRYEIEDDLDQVKTAKDGMVDTDTVSPALMEIIKATLEQEH</sequence>
<keyword evidence="2" id="KW-1185">Reference proteome</keyword>
<accession>A0A0A5G8W7</accession>
<dbReference type="OrthoDB" id="2691876at2"/>
<dbReference type="Proteomes" id="UP000030403">
    <property type="component" value="Unassembled WGS sequence"/>
</dbReference>
<proteinExistence type="predicted"/>
<evidence type="ECO:0000313" key="1">
    <source>
        <dbReference type="EMBL" id="KGX89586.1"/>
    </source>
</evidence>
<name>A0A0A5G8W7_9BACI</name>
<gene>
    <name evidence="1" type="ORF">N783_05490</name>
</gene>
<evidence type="ECO:0000313" key="2">
    <source>
        <dbReference type="Proteomes" id="UP000030403"/>
    </source>
</evidence>